<dbReference type="AlphaFoldDB" id="A0ABD5QL16"/>
<dbReference type="Pfam" id="PF20024">
    <property type="entry name" value="DUF6432"/>
    <property type="match status" value="1"/>
</dbReference>
<keyword evidence="2" id="KW-1185">Reference proteome</keyword>
<comment type="caution">
    <text evidence="1">The sequence shown here is derived from an EMBL/GenBank/DDBJ whole genome shotgun (WGS) entry which is preliminary data.</text>
</comment>
<name>A0ABD5QL16_9EURY</name>
<reference evidence="1 2" key="1">
    <citation type="journal article" date="2019" name="Int. J. Syst. Evol. Microbiol.">
        <title>The Global Catalogue of Microorganisms (GCM) 10K type strain sequencing project: providing services to taxonomists for standard genome sequencing and annotation.</title>
        <authorList>
            <consortium name="The Broad Institute Genomics Platform"/>
            <consortium name="The Broad Institute Genome Sequencing Center for Infectious Disease"/>
            <person name="Wu L."/>
            <person name="Ma J."/>
        </authorList>
    </citation>
    <scope>NUCLEOTIDE SEQUENCE [LARGE SCALE GENOMIC DNA]</scope>
    <source>
        <strain evidence="1 2">CGMCC 1.15824</strain>
    </source>
</reference>
<dbReference type="RefSeq" id="WP_224828680.1">
    <property type="nucleotide sequence ID" value="NZ_JAIVEF010000009.1"/>
</dbReference>
<proteinExistence type="predicted"/>
<dbReference type="InterPro" id="IPR045490">
    <property type="entry name" value="DUF6432"/>
</dbReference>
<accession>A0ABD5QL16</accession>
<evidence type="ECO:0000313" key="1">
    <source>
        <dbReference type="EMBL" id="MFC4990362.1"/>
    </source>
</evidence>
<protein>
    <submittedName>
        <fullName evidence="1">DUF6432 family protein</fullName>
    </submittedName>
</protein>
<dbReference type="EMBL" id="JBHSJG010000072">
    <property type="protein sequence ID" value="MFC4990362.1"/>
    <property type="molecule type" value="Genomic_DNA"/>
</dbReference>
<evidence type="ECO:0000313" key="2">
    <source>
        <dbReference type="Proteomes" id="UP001595925"/>
    </source>
</evidence>
<gene>
    <name evidence="1" type="ORF">ACFPFO_21940</name>
</gene>
<organism evidence="1 2">
    <name type="scientific">Saliphagus infecundisoli</name>
    <dbReference type="NCBI Taxonomy" id="1849069"/>
    <lineage>
        <taxon>Archaea</taxon>
        <taxon>Methanobacteriati</taxon>
        <taxon>Methanobacteriota</taxon>
        <taxon>Stenosarchaea group</taxon>
        <taxon>Halobacteria</taxon>
        <taxon>Halobacteriales</taxon>
        <taxon>Natrialbaceae</taxon>
        <taxon>Saliphagus</taxon>
    </lineage>
</organism>
<sequence length="97" mass="10893">MRAKREYRDRPETQVDALDALVDRSENGMSVFELRAAVPAEIDALEAALSALKEDDLITVEQTEGRTVIKPADRVIPEAPGDDEESVGDWLRRRLPF</sequence>
<dbReference type="Proteomes" id="UP001595925">
    <property type="component" value="Unassembled WGS sequence"/>
</dbReference>